<dbReference type="EMBL" id="ML976096">
    <property type="protein sequence ID" value="KAF1938748.1"/>
    <property type="molecule type" value="Genomic_DNA"/>
</dbReference>
<protein>
    <submittedName>
        <fullName evidence="1">Uncharacterized protein</fullName>
    </submittedName>
</protein>
<sequence>MADLADLLSINLATVQEQLVANLDRDHGPLGCSITDHLVDLSKSELKTKAKHWENSKALTRPRRAGDTHTWVIELDTSGITPSPVPDYILGLPTFSHPIFKHPIATVGEHFSEYYLRILELEEHMDAKMKMELRKLPEENRLGSYNPVFEGEITPAQVCEDGYAPSLKMLGWWPYYDDELARLLNKFGRSTRSMGKRSLQAIASRDGR</sequence>
<dbReference type="OrthoDB" id="10025998at2759"/>
<evidence type="ECO:0000313" key="1">
    <source>
        <dbReference type="EMBL" id="KAF1938748.1"/>
    </source>
</evidence>
<dbReference type="Proteomes" id="UP000800038">
    <property type="component" value="Unassembled WGS sequence"/>
</dbReference>
<gene>
    <name evidence="1" type="ORF">EJ02DRAFT_436867</name>
</gene>
<accession>A0A6A5SGN0</accession>
<evidence type="ECO:0000313" key="2">
    <source>
        <dbReference type="Proteomes" id="UP000800038"/>
    </source>
</evidence>
<dbReference type="AlphaFoldDB" id="A0A6A5SGN0"/>
<organism evidence="1 2">
    <name type="scientific">Clathrospora elynae</name>
    <dbReference type="NCBI Taxonomy" id="706981"/>
    <lineage>
        <taxon>Eukaryota</taxon>
        <taxon>Fungi</taxon>
        <taxon>Dikarya</taxon>
        <taxon>Ascomycota</taxon>
        <taxon>Pezizomycotina</taxon>
        <taxon>Dothideomycetes</taxon>
        <taxon>Pleosporomycetidae</taxon>
        <taxon>Pleosporales</taxon>
        <taxon>Diademaceae</taxon>
        <taxon>Clathrospora</taxon>
    </lineage>
</organism>
<reference evidence="1" key="1">
    <citation type="journal article" date="2020" name="Stud. Mycol.">
        <title>101 Dothideomycetes genomes: a test case for predicting lifestyles and emergence of pathogens.</title>
        <authorList>
            <person name="Haridas S."/>
            <person name="Albert R."/>
            <person name="Binder M."/>
            <person name="Bloem J."/>
            <person name="Labutti K."/>
            <person name="Salamov A."/>
            <person name="Andreopoulos B."/>
            <person name="Baker S."/>
            <person name="Barry K."/>
            <person name="Bills G."/>
            <person name="Bluhm B."/>
            <person name="Cannon C."/>
            <person name="Castanera R."/>
            <person name="Culley D."/>
            <person name="Daum C."/>
            <person name="Ezra D."/>
            <person name="Gonzalez J."/>
            <person name="Henrissat B."/>
            <person name="Kuo A."/>
            <person name="Liang C."/>
            <person name="Lipzen A."/>
            <person name="Lutzoni F."/>
            <person name="Magnuson J."/>
            <person name="Mondo S."/>
            <person name="Nolan M."/>
            <person name="Ohm R."/>
            <person name="Pangilinan J."/>
            <person name="Park H.-J."/>
            <person name="Ramirez L."/>
            <person name="Alfaro M."/>
            <person name="Sun H."/>
            <person name="Tritt A."/>
            <person name="Yoshinaga Y."/>
            <person name="Zwiers L.-H."/>
            <person name="Turgeon B."/>
            <person name="Goodwin S."/>
            <person name="Spatafora J."/>
            <person name="Crous P."/>
            <person name="Grigoriev I."/>
        </authorList>
    </citation>
    <scope>NUCLEOTIDE SEQUENCE</scope>
    <source>
        <strain evidence="1">CBS 161.51</strain>
    </source>
</reference>
<proteinExistence type="predicted"/>
<keyword evidence="2" id="KW-1185">Reference proteome</keyword>
<name>A0A6A5SGN0_9PLEO</name>